<dbReference type="AlphaFoldDB" id="A0A6P8XBJ8"/>
<accession>A0A6P8XBJ8</accession>
<dbReference type="RefSeq" id="XP_034097392.1">
    <property type="nucleotide sequence ID" value="XM_034241501.2"/>
</dbReference>
<gene>
    <name evidence="2" type="primary">LOC117563273</name>
</gene>
<dbReference type="GeneID" id="117563273"/>
<organism evidence="1 2">
    <name type="scientific">Drosophila albomicans</name>
    <name type="common">Fruit fly</name>
    <dbReference type="NCBI Taxonomy" id="7291"/>
    <lineage>
        <taxon>Eukaryota</taxon>
        <taxon>Metazoa</taxon>
        <taxon>Ecdysozoa</taxon>
        <taxon>Arthropoda</taxon>
        <taxon>Hexapoda</taxon>
        <taxon>Insecta</taxon>
        <taxon>Pterygota</taxon>
        <taxon>Neoptera</taxon>
        <taxon>Endopterygota</taxon>
        <taxon>Diptera</taxon>
        <taxon>Brachycera</taxon>
        <taxon>Muscomorpha</taxon>
        <taxon>Ephydroidea</taxon>
        <taxon>Drosophilidae</taxon>
        <taxon>Drosophila</taxon>
    </lineage>
</organism>
<reference evidence="2" key="1">
    <citation type="submission" date="2025-08" db="UniProtKB">
        <authorList>
            <consortium name="RefSeq"/>
        </authorList>
    </citation>
    <scope>IDENTIFICATION</scope>
    <source>
        <strain evidence="2">15112-1751.03</strain>
        <tissue evidence="2">Whole Adult</tissue>
    </source>
</reference>
<dbReference type="OrthoDB" id="6380740at2759"/>
<sequence>MSDNQQPSAAAATQTAATATTATAATATTGAAAVAPKDSTLNCECPPAAVAPSATSIAGCPANVVTIPVPILQTEGTFAYVTVKGSLHDYTCTVFGLNQAEVQALSQRLSVKNCVNGVLIAVPPMVMLNTLAQLSYKVICSCGEAEICWTMQREV</sequence>
<dbReference type="Proteomes" id="UP000515160">
    <property type="component" value="Chromosome 2L"/>
</dbReference>
<name>A0A6P8XBJ8_DROAB</name>
<evidence type="ECO:0000313" key="2">
    <source>
        <dbReference type="RefSeq" id="XP_034097392.1"/>
    </source>
</evidence>
<proteinExistence type="predicted"/>
<keyword evidence="1" id="KW-1185">Reference proteome</keyword>
<protein>
    <submittedName>
        <fullName evidence="2">Spore coat protein SP65</fullName>
    </submittedName>
</protein>
<evidence type="ECO:0000313" key="1">
    <source>
        <dbReference type="Proteomes" id="UP000515160"/>
    </source>
</evidence>